<reference evidence="4" key="1">
    <citation type="journal article" date="2020" name="PLoS Negl. Trop. Dis.">
        <title>High-quality nuclear genome for Sarcoptes scabiei-A critical resource for a neglected parasite.</title>
        <authorList>
            <person name="Korhonen P.K."/>
            <person name="Gasser R.B."/>
            <person name="Ma G."/>
            <person name="Wang T."/>
            <person name="Stroehlein A.J."/>
            <person name="Young N.D."/>
            <person name="Ang C.S."/>
            <person name="Fernando D.D."/>
            <person name="Lu H.C."/>
            <person name="Taylor S."/>
            <person name="Reynolds S.L."/>
            <person name="Mofiz E."/>
            <person name="Najaraj S.H."/>
            <person name="Gowda H."/>
            <person name="Madugundu A."/>
            <person name="Renuse S."/>
            <person name="Holt D."/>
            <person name="Pandey A."/>
            <person name="Papenfuss A.T."/>
            <person name="Fischer K."/>
        </authorList>
    </citation>
    <scope>NUCLEOTIDE SEQUENCE [LARGE SCALE GENOMIC DNA]</scope>
</reference>
<name>A0A834R2R3_SARSC</name>
<dbReference type="Proteomes" id="UP000070412">
    <property type="component" value="Unassembled WGS sequence"/>
</dbReference>
<evidence type="ECO:0000313" key="4">
    <source>
        <dbReference type="Proteomes" id="UP000070412"/>
    </source>
</evidence>
<keyword evidence="4" id="KW-1185">Reference proteome</keyword>
<reference evidence="2" key="2">
    <citation type="submission" date="2020-01" db="EMBL/GenBank/DDBJ databases">
        <authorList>
            <person name="Korhonen P.K.K."/>
            <person name="Guangxu M.G."/>
            <person name="Wang T.W."/>
            <person name="Stroehlein A.J.S."/>
            <person name="Young N.D."/>
            <person name="Ang C.-S.A."/>
            <person name="Fernando D.W.F."/>
            <person name="Lu H.L."/>
            <person name="Taylor S.T."/>
            <person name="Ehtesham M.E.M."/>
            <person name="Najaraj S.H.N."/>
            <person name="Harsha G.H.G."/>
            <person name="Madugundu A.M."/>
            <person name="Renuse S.R."/>
            <person name="Holt D.H."/>
            <person name="Pandey A.P."/>
            <person name="Papenfuss A.P."/>
            <person name="Gasser R.B.G."/>
            <person name="Fischer K.F."/>
        </authorList>
    </citation>
    <scope>NUCLEOTIDE SEQUENCE</scope>
    <source>
        <strain evidence="2">SSS_KF_BRIS2020</strain>
    </source>
</reference>
<proteinExistence type="predicted"/>
<accession>A0A834R2R3</accession>
<protein>
    <submittedName>
        <fullName evidence="2 3">Uncharacterized protein</fullName>
    </submittedName>
</protein>
<dbReference type="AlphaFoldDB" id="A0A834R2R3"/>
<sequence>MITQNIFGVIECILWRFDFTSISLDMFVFSIYNLADPNGFELLISLKELDFIRTSLTTNMNYTILLENYNHLRALMVPLNEINSMRLKDSTFQSTMVCSNRYYIQFSSEAFYDCPESLDPFQNLILTGFVDNRYIYLFGLDHILVIRQSSSKNTLFSVEKKLRYGKFPILFEISIIFETVIIFLICLASIFLLFLLSFCMWKNNLFGVQRFFIFTRLVDSQQNYPIGRLTLITETSFSKKNSDNHIIKSNG</sequence>
<keyword evidence="1" id="KW-0472">Membrane</keyword>
<reference evidence="3" key="3">
    <citation type="submission" date="2022-06" db="UniProtKB">
        <authorList>
            <consortium name="EnsemblMetazoa"/>
        </authorList>
    </citation>
    <scope>IDENTIFICATION</scope>
</reference>
<keyword evidence="1" id="KW-1133">Transmembrane helix</keyword>
<organism evidence="2">
    <name type="scientific">Sarcoptes scabiei</name>
    <name type="common">Itch mite</name>
    <name type="synonym">Acarus scabiei</name>
    <dbReference type="NCBI Taxonomy" id="52283"/>
    <lineage>
        <taxon>Eukaryota</taxon>
        <taxon>Metazoa</taxon>
        <taxon>Ecdysozoa</taxon>
        <taxon>Arthropoda</taxon>
        <taxon>Chelicerata</taxon>
        <taxon>Arachnida</taxon>
        <taxon>Acari</taxon>
        <taxon>Acariformes</taxon>
        <taxon>Sarcoptiformes</taxon>
        <taxon>Astigmata</taxon>
        <taxon>Psoroptidia</taxon>
        <taxon>Sarcoptoidea</taxon>
        <taxon>Sarcoptidae</taxon>
        <taxon>Sarcoptinae</taxon>
        <taxon>Sarcoptes</taxon>
    </lineage>
</organism>
<feature type="transmembrane region" description="Helical" evidence="1">
    <location>
        <begin position="169"/>
        <end position="196"/>
    </location>
</feature>
<evidence type="ECO:0000313" key="3">
    <source>
        <dbReference type="EnsemblMetazoa" id="KAF7488600.1"/>
    </source>
</evidence>
<dbReference type="EMBL" id="WVUK01000066">
    <property type="protein sequence ID" value="KAF7488600.1"/>
    <property type="molecule type" value="Genomic_DNA"/>
</dbReference>
<evidence type="ECO:0000313" key="2">
    <source>
        <dbReference type="EMBL" id="KAF7488600.1"/>
    </source>
</evidence>
<dbReference type="EnsemblMetazoa" id="SSS_4823s_mrna">
    <property type="protein sequence ID" value="KAF7488600.1"/>
    <property type="gene ID" value="SSS_4823"/>
</dbReference>
<evidence type="ECO:0000256" key="1">
    <source>
        <dbReference type="SAM" id="Phobius"/>
    </source>
</evidence>
<keyword evidence="1" id="KW-0812">Transmembrane</keyword>
<gene>
    <name evidence="2" type="ORF">SSS_4823</name>
</gene>